<dbReference type="OrthoDB" id="2800059at2759"/>
<accession>A0A2G8SHS1</accession>
<evidence type="ECO:0000313" key="2">
    <source>
        <dbReference type="Proteomes" id="UP000230002"/>
    </source>
</evidence>
<protein>
    <submittedName>
        <fullName evidence="1">Uncharacterized protein</fullName>
    </submittedName>
</protein>
<sequence length="255" mass="28293">MPTRPPPRPWTDVPSSASAIHRATSVTSCSFFVAENYYHDGDALIAVPFETLASVVRMAHKYAVQDVLDHALSRLKKFYTNDLAAWQDPDTRARYVAAKDQHALTLLATLARMKHGVPVALGVSSLPVPDQLTIISAREYLLHMCAERTLHLLAGAPCTACTTLAVCSLAREAPLSSIRDGHAFPAPPLFRRDVLQPMAATLWGDRWHMFCDGCREALKEADGKESKWVWRNLPRIFGVKLDRESWPSLPADHAT</sequence>
<proteinExistence type="predicted"/>
<dbReference type="EMBL" id="AYKW01000008">
    <property type="protein sequence ID" value="PIL33267.1"/>
    <property type="molecule type" value="Genomic_DNA"/>
</dbReference>
<name>A0A2G8SHS1_9APHY</name>
<dbReference type="STRING" id="1077348.A0A2G8SHS1"/>
<gene>
    <name evidence="1" type="ORF">GSI_04717</name>
</gene>
<dbReference type="Proteomes" id="UP000230002">
    <property type="component" value="Unassembled WGS sequence"/>
</dbReference>
<comment type="caution">
    <text evidence="1">The sequence shown here is derived from an EMBL/GenBank/DDBJ whole genome shotgun (WGS) entry which is preliminary data.</text>
</comment>
<keyword evidence="2" id="KW-1185">Reference proteome</keyword>
<reference evidence="1 2" key="1">
    <citation type="journal article" date="2015" name="Sci. Rep.">
        <title>Chromosome-level genome map provides insights into diverse defense mechanisms in the medicinal fungus Ganoderma sinense.</title>
        <authorList>
            <person name="Zhu Y."/>
            <person name="Xu J."/>
            <person name="Sun C."/>
            <person name="Zhou S."/>
            <person name="Xu H."/>
            <person name="Nelson D.R."/>
            <person name="Qian J."/>
            <person name="Song J."/>
            <person name="Luo H."/>
            <person name="Xiang L."/>
            <person name="Li Y."/>
            <person name="Xu Z."/>
            <person name="Ji A."/>
            <person name="Wang L."/>
            <person name="Lu S."/>
            <person name="Hayward A."/>
            <person name="Sun W."/>
            <person name="Li X."/>
            <person name="Schwartz D.C."/>
            <person name="Wang Y."/>
            <person name="Chen S."/>
        </authorList>
    </citation>
    <scope>NUCLEOTIDE SEQUENCE [LARGE SCALE GENOMIC DNA]</scope>
    <source>
        <strain evidence="1 2">ZZ0214-1</strain>
    </source>
</reference>
<organism evidence="1 2">
    <name type="scientific">Ganoderma sinense ZZ0214-1</name>
    <dbReference type="NCBI Taxonomy" id="1077348"/>
    <lineage>
        <taxon>Eukaryota</taxon>
        <taxon>Fungi</taxon>
        <taxon>Dikarya</taxon>
        <taxon>Basidiomycota</taxon>
        <taxon>Agaricomycotina</taxon>
        <taxon>Agaricomycetes</taxon>
        <taxon>Polyporales</taxon>
        <taxon>Polyporaceae</taxon>
        <taxon>Ganoderma</taxon>
    </lineage>
</organism>
<evidence type="ECO:0000313" key="1">
    <source>
        <dbReference type="EMBL" id="PIL33267.1"/>
    </source>
</evidence>
<dbReference type="AlphaFoldDB" id="A0A2G8SHS1"/>